<evidence type="ECO:0000256" key="5">
    <source>
        <dbReference type="ARBA" id="ARBA00022692"/>
    </source>
</evidence>
<keyword evidence="8 10" id="KW-0472">Membrane</keyword>
<feature type="transmembrane region" description="Helical" evidence="10">
    <location>
        <begin position="153"/>
        <end position="176"/>
    </location>
</feature>
<dbReference type="AlphaFoldDB" id="A0A8H3TR20"/>
<feature type="transmembrane region" description="Helical" evidence="10">
    <location>
        <begin position="82"/>
        <end position="101"/>
    </location>
</feature>
<organism evidence="11 12">
    <name type="scientific">Naganishia liquefaciens</name>
    <dbReference type="NCBI Taxonomy" id="104408"/>
    <lineage>
        <taxon>Eukaryota</taxon>
        <taxon>Fungi</taxon>
        <taxon>Dikarya</taxon>
        <taxon>Basidiomycota</taxon>
        <taxon>Agaricomycotina</taxon>
        <taxon>Tremellomycetes</taxon>
        <taxon>Filobasidiales</taxon>
        <taxon>Filobasidiaceae</taxon>
        <taxon>Naganishia</taxon>
    </lineage>
</organism>
<evidence type="ECO:0000256" key="2">
    <source>
        <dbReference type="ARBA" id="ARBA00010110"/>
    </source>
</evidence>
<feature type="transmembrane region" description="Helical" evidence="10">
    <location>
        <begin position="371"/>
        <end position="396"/>
    </location>
</feature>
<dbReference type="InterPro" id="IPR004706">
    <property type="entry name" value="Arsenical-R_Acr3"/>
</dbReference>
<evidence type="ECO:0000256" key="10">
    <source>
        <dbReference type="SAM" id="Phobius"/>
    </source>
</evidence>
<reference evidence="11" key="1">
    <citation type="submission" date="2020-07" db="EMBL/GenBank/DDBJ databases">
        <title>Draft Genome Sequence of a Deep-Sea Yeast, Naganishia (Cryptococcus) liquefaciens strain N6.</title>
        <authorList>
            <person name="Han Y.W."/>
            <person name="Kajitani R."/>
            <person name="Morimoto H."/>
            <person name="Parhat M."/>
            <person name="Tsubouchi H."/>
            <person name="Bakenova O."/>
            <person name="Ogata M."/>
            <person name="Argunhan B."/>
            <person name="Aoki R."/>
            <person name="Kajiwara S."/>
            <person name="Itoh T."/>
            <person name="Iwasaki H."/>
        </authorList>
    </citation>
    <scope>NUCLEOTIDE SEQUENCE</scope>
    <source>
        <strain evidence="11">N6</strain>
    </source>
</reference>
<dbReference type="Pfam" id="PF01758">
    <property type="entry name" value="SBF"/>
    <property type="match status" value="1"/>
</dbReference>
<evidence type="ECO:0000256" key="9">
    <source>
        <dbReference type="SAM" id="MobiDB-lite"/>
    </source>
</evidence>
<feature type="region of interest" description="Disordered" evidence="9">
    <location>
        <begin position="1"/>
        <end position="31"/>
    </location>
</feature>
<comment type="subcellular location">
    <subcellularLocation>
        <location evidence="1">Cell membrane</location>
        <topology evidence="1">Multi-pass membrane protein</topology>
    </subcellularLocation>
</comment>
<dbReference type="OrthoDB" id="187348at2759"/>
<keyword evidence="6" id="KW-0059">Arsenical resistance</keyword>
<dbReference type="Proteomes" id="UP000620104">
    <property type="component" value="Unassembled WGS sequence"/>
</dbReference>
<dbReference type="PANTHER" id="PTHR43057:SF1">
    <property type="entry name" value="ARSENICAL-RESISTANCE PROTEIN 3"/>
    <property type="match status" value="1"/>
</dbReference>
<evidence type="ECO:0000256" key="8">
    <source>
        <dbReference type="ARBA" id="ARBA00023136"/>
    </source>
</evidence>
<protein>
    <recommendedName>
        <fullName evidence="13">Arsenical-resistance protein</fullName>
    </recommendedName>
</protein>
<feature type="transmembrane region" description="Helical" evidence="10">
    <location>
        <begin position="331"/>
        <end position="350"/>
    </location>
</feature>
<dbReference type="GO" id="GO:0015104">
    <property type="term" value="F:antimonite transmembrane transporter activity"/>
    <property type="evidence" value="ECO:0007669"/>
    <property type="project" value="TreeGrafter"/>
</dbReference>
<name>A0A8H3TR20_9TREE</name>
<comment type="caution">
    <text evidence="11">The sequence shown here is derived from an EMBL/GenBank/DDBJ whole genome shotgun (WGS) entry which is preliminary data.</text>
</comment>
<feature type="transmembrane region" description="Helical" evidence="10">
    <location>
        <begin position="402"/>
        <end position="426"/>
    </location>
</feature>
<keyword evidence="3" id="KW-0813">Transport</keyword>
<evidence type="ECO:0000313" key="11">
    <source>
        <dbReference type="EMBL" id="GHJ85386.1"/>
    </source>
</evidence>
<dbReference type="InterPro" id="IPR038770">
    <property type="entry name" value="Na+/solute_symporter_sf"/>
</dbReference>
<dbReference type="GO" id="GO:0005886">
    <property type="term" value="C:plasma membrane"/>
    <property type="evidence" value="ECO:0007669"/>
    <property type="project" value="UniProtKB-SubCell"/>
</dbReference>
<accession>A0A8H3TR20</accession>
<evidence type="ECO:0000256" key="3">
    <source>
        <dbReference type="ARBA" id="ARBA00022448"/>
    </source>
</evidence>
<evidence type="ECO:0000256" key="6">
    <source>
        <dbReference type="ARBA" id="ARBA00022849"/>
    </source>
</evidence>
<feature type="transmembrane region" description="Helical" evidence="10">
    <location>
        <begin position="113"/>
        <end position="132"/>
    </location>
</feature>
<dbReference type="EMBL" id="BLZA01000011">
    <property type="protein sequence ID" value="GHJ85386.1"/>
    <property type="molecule type" value="Genomic_DNA"/>
</dbReference>
<evidence type="ECO:0000256" key="7">
    <source>
        <dbReference type="ARBA" id="ARBA00022989"/>
    </source>
</evidence>
<dbReference type="PANTHER" id="PTHR43057">
    <property type="entry name" value="ARSENITE EFFLUX TRANSPORTER"/>
    <property type="match status" value="1"/>
</dbReference>
<feature type="transmembrane region" description="Helical" evidence="10">
    <location>
        <begin position="182"/>
        <end position="201"/>
    </location>
</feature>
<keyword evidence="4" id="KW-1003">Cell membrane</keyword>
<evidence type="ECO:0000256" key="4">
    <source>
        <dbReference type="ARBA" id="ARBA00022475"/>
    </source>
</evidence>
<feature type="transmembrane region" description="Helical" evidence="10">
    <location>
        <begin position="255"/>
        <end position="278"/>
    </location>
</feature>
<dbReference type="NCBIfam" id="TIGR00832">
    <property type="entry name" value="acr3"/>
    <property type="match status" value="1"/>
</dbReference>
<dbReference type="GO" id="GO:0015297">
    <property type="term" value="F:antiporter activity"/>
    <property type="evidence" value="ECO:0007669"/>
    <property type="project" value="InterPro"/>
</dbReference>
<proteinExistence type="inferred from homology"/>
<dbReference type="GO" id="GO:0015105">
    <property type="term" value="F:arsenite transmembrane transporter activity"/>
    <property type="evidence" value="ECO:0007669"/>
    <property type="project" value="TreeGrafter"/>
</dbReference>
<feature type="transmembrane region" description="Helical" evidence="10">
    <location>
        <begin position="290"/>
        <end position="311"/>
    </location>
</feature>
<evidence type="ECO:0000256" key="1">
    <source>
        <dbReference type="ARBA" id="ARBA00004651"/>
    </source>
</evidence>
<keyword evidence="5 10" id="KW-0812">Transmembrane</keyword>
<dbReference type="FunFam" id="1.20.1530.20:FF:000009">
    <property type="entry name" value="Arsenite transporter, ACR3 family"/>
    <property type="match status" value="1"/>
</dbReference>
<evidence type="ECO:0008006" key="13">
    <source>
        <dbReference type="Google" id="ProtNLM"/>
    </source>
</evidence>
<dbReference type="GO" id="GO:0046685">
    <property type="term" value="P:response to arsenic-containing substance"/>
    <property type="evidence" value="ECO:0007669"/>
    <property type="project" value="UniProtKB-KW"/>
</dbReference>
<keyword evidence="12" id="KW-1185">Reference proteome</keyword>
<feature type="transmembrane region" description="Helical" evidence="10">
    <location>
        <begin position="213"/>
        <end position="235"/>
    </location>
</feature>
<gene>
    <name evidence="11" type="ORF">NliqN6_1788</name>
</gene>
<keyword evidence="7 10" id="KW-1133">Transmembrane helix</keyword>
<evidence type="ECO:0000313" key="12">
    <source>
        <dbReference type="Proteomes" id="UP000620104"/>
    </source>
</evidence>
<comment type="similarity">
    <text evidence="2">Belongs to the arsenical resistance-3 (ACR3) (TC 2.A.59) family.</text>
</comment>
<sequence>MANTVLETKPAVTDGSDYEARPQSLSTDRRSDLLEDEALEADGSCKTNRCSPPKINLDELDSQKPAASAFTILNGLSFLDRFLAFFVLGAMIIGVLIGEFSDGVQDAFSGASFRGVSIPIVVGLLVMMWPTLTKVQYEEFPRIFRQREIWKQIAVSLVLNWIIGPFLMLGVAYATLPDLPEYRTGVIMVGLARCIAMVNIWNQLAGGDHNYCAILVIINSILQIVLYSPLSLFFINVIGGYGNTSDALSLSYGDVAIAVLIYLGIPLAAGIVTRYTVILFRGRKFFTTKFLPYFSPLALVGLLYTIIVIFAEQAKQILDNIGDVFRVFVPMIVYFALMWTGTFVGVWWWLRRRNAHSQQDSAIQKGWAYKMAVVQAFTAGSNNFELSIAVCVAVYGVQSPQALAATIGPLVEVPVLLALTWVSIYLRTKLRWGDEHFVEDADQVRTLDEKESRQASNLDANQA</sequence>
<dbReference type="InterPro" id="IPR002657">
    <property type="entry name" value="BilAc:Na_symport/Acr3"/>
</dbReference>
<dbReference type="Gene3D" id="1.20.1530.20">
    <property type="match status" value="1"/>
</dbReference>